<dbReference type="OrthoDB" id="495674at2"/>
<evidence type="ECO:0000256" key="1">
    <source>
        <dbReference type="SAM" id="SignalP"/>
    </source>
</evidence>
<reference evidence="3 4" key="1">
    <citation type="submission" date="2019-06" db="EMBL/GenBank/DDBJ databases">
        <title>Lysobacter alkalisoli sp. nov. isolated from saline soil.</title>
        <authorList>
            <person name="Sun J.-Q."/>
            <person name="Xu L."/>
        </authorList>
    </citation>
    <scope>NUCLEOTIDE SEQUENCE [LARGE SCALE GENOMIC DNA]</scope>
    <source>
        <strain evidence="3 4">JCM 31130</strain>
    </source>
</reference>
<dbReference type="RefSeq" id="WP_141518174.1">
    <property type="nucleotide sequence ID" value="NZ_VICE01000071.1"/>
</dbReference>
<dbReference type="Gene3D" id="2.60.120.380">
    <property type="match status" value="1"/>
</dbReference>
<keyword evidence="4" id="KW-1185">Reference proteome</keyword>
<evidence type="ECO:0000313" key="4">
    <source>
        <dbReference type="Proteomes" id="UP000318212"/>
    </source>
</evidence>
<dbReference type="EMBL" id="VICE01000071">
    <property type="protein sequence ID" value="TQD45668.1"/>
    <property type="molecule type" value="Genomic_DNA"/>
</dbReference>
<organism evidence="3 4">
    <name type="scientific">Marilutibacter aestuarii</name>
    <dbReference type="NCBI Taxonomy" id="1706195"/>
    <lineage>
        <taxon>Bacteria</taxon>
        <taxon>Pseudomonadati</taxon>
        <taxon>Pseudomonadota</taxon>
        <taxon>Gammaproteobacteria</taxon>
        <taxon>Lysobacterales</taxon>
        <taxon>Lysobacteraceae</taxon>
        <taxon>Marilutibacter</taxon>
    </lineage>
</organism>
<feature type="signal peptide" evidence="1">
    <location>
        <begin position="1"/>
        <end position="22"/>
    </location>
</feature>
<protein>
    <recommendedName>
        <fullName evidence="2">Peptidase C-terminal archaeal/bacterial domain-containing protein</fullName>
    </recommendedName>
</protein>
<dbReference type="Pfam" id="PF04151">
    <property type="entry name" value="PPC"/>
    <property type="match status" value="1"/>
</dbReference>
<evidence type="ECO:0000313" key="3">
    <source>
        <dbReference type="EMBL" id="TQD45668.1"/>
    </source>
</evidence>
<evidence type="ECO:0000259" key="2">
    <source>
        <dbReference type="Pfam" id="PF04151"/>
    </source>
</evidence>
<dbReference type="Proteomes" id="UP000318212">
    <property type="component" value="Unassembled WGS sequence"/>
</dbReference>
<proteinExistence type="predicted"/>
<gene>
    <name evidence="3" type="ORF">FKV25_07515</name>
</gene>
<feature type="chain" id="PRO_5021296155" description="Peptidase C-terminal archaeal/bacterial domain-containing protein" evidence="1">
    <location>
        <begin position="23"/>
        <end position="138"/>
    </location>
</feature>
<keyword evidence="1" id="KW-0732">Signal</keyword>
<name>A0A508ACW1_9GAMM</name>
<accession>A0A508ACW1</accession>
<dbReference type="InterPro" id="IPR007280">
    <property type="entry name" value="Peptidase_C_arc/bac"/>
</dbReference>
<comment type="caution">
    <text evidence="3">The sequence shown here is derived from an EMBL/GenBank/DDBJ whole genome shotgun (WGS) entry which is preliminary data.</text>
</comment>
<feature type="domain" description="Peptidase C-terminal archaeal/bacterial" evidence="2">
    <location>
        <begin position="50"/>
        <end position="117"/>
    </location>
</feature>
<sequence>MRAALVPTSLILSVLAFGSAHAADPELAMGRSVEGRFDRSARPSDGGGRSQDYRLALKADQLVAISAKSDDVDPVLILFGPDGDVVSQNDDRGDDDTNALIVTSVGASGTYTVRVNSLGSGEDALGAFTLKAMPISDD</sequence>
<dbReference type="AlphaFoldDB" id="A0A508ACW1"/>